<evidence type="ECO:0008006" key="3">
    <source>
        <dbReference type="Google" id="ProtNLM"/>
    </source>
</evidence>
<organism evidence="1 2">
    <name type="scientific">Bifidobacterium commune</name>
    <dbReference type="NCBI Taxonomy" id="1505727"/>
    <lineage>
        <taxon>Bacteria</taxon>
        <taxon>Bacillati</taxon>
        <taxon>Actinomycetota</taxon>
        <taxon>Actinomycetes</taxon>
        <taxon>Bifidobacteriales</taxon>
        <taxon>Bifidobacteriaceae</taxon>
        <taxon>Bifidobacterium</taxon>
    </lineage>
</organism>
<dbReference type="InterPro" id="IPR052920">
    <property type="entry name" value="DNA-binding_regulatory"/>
</dbReference>
<dbReference type="SUPFAM" id="SSF53474">
    <property type="entry name" value="alpha/beta-Hydrolases"/>
    <property type="match status" value="1"/>
</dbReference>
<evidence type="ECO:0000313" key="1">
    <source>
        <dbReference type="EMBL" id="SCC78978.1"/>
    </source>
</evidence>
<gene>
    <name evidence="1" type="ORF">GA0061077_0516</name>
</gene>
<dbReference type="Proteomes" id="UP000242610">
    <property type="component" value="Unassembled WGS sequence"/>
</dbReference>
<name>A0A1C4H304_9BIFI</name>
<dbReference type="Gene3D" id="3.40.50.1820">
    <property type="entry name" value="alpha/beta hydrolase"/>
    <property type="match status" value="1"/>
</dbReference>
<accession>A0A1C4H304</accession>
<protein>
    <recommendedName>
        <fullName evidence="3">Peptidase S9 prolyl oligopeptidase catalytic domain-containing protein</fullName>
    </recommendedName>
</protein>
<sequence>MNLTIYHGTRIREQRKDHLMAHGRGETTVVRNLLYASTVCAGALYIAADYFFRFALEPNWPHSLIHSGLQEHISITSQPSLDEQEENEALGWFEEARREAVITAADGVRLHSWILDPDCSNSPEHLYVFCCHGYSGAPAEMSKYAHRFSKLGFTVITPASRCHELSGGKYIGMGALEQQDLLQWIEAVTKKDPKAKILLDGISMGASTVMLAAGAPDLPPNVVAVIADCGYDTLENQFLYSARHFYHIPKFAAKPVIACISAISHHRAGYRFSDASCVDALHRASIPILFIHGSADSFISPVSLERNFRACASPVKQKLMISGAAHTMSASTQPELYWRAVTQFVKTAFGLA</sequence>
<dbReference type="PANTHER" id="PTHR43358">
    <property type="entry name" value="ALPHA/BETA-HYDROLASE"/>
    <property type="match status" value="1"/>
</dbReference>
<dbReference type="STRING" id="1505727.GA0061077_0516"/>
<dbReference type="AlphaFoldDB" id="A0A1C4H304"/>
<reference evidence="2" key="1">
    <citation type="submission" date="2016-08" db="EMBL/GenBank/DDBJ databases">
        <authorList>
            <person name="Varghese N."/>
            <person name="Submissions Spin"/>
        </authorList>
    </citation>
    <scope>NUCLEOTIDE SEQUENCE [LARGE SCALE GENOMIC DNA]</scope>
    <source>
        <strain evidence="2">R-52791</strain>
    </source>
</reference>
<dbReference type="PANTHER" id="PTHR43358:SF4">
    <property type="entry name" value="ALPHA_BETA HYDROLASE FOLD-1 DOMAIN-CONTAINING PROTEIN"/>
    <property type="match status" value="1"/>
</dbReference>
<dbReference type="EMBL" id="FMBL01000001">
    <property type="protein sequence ID" value="SCC78978.1"/>
    <property type="molecule type" value="Genomic_DNA"/>
</dbReference>
<dbReference type="InterPro" id="IPR029058">
    <property type="entry name" value="AB_hydrolase_fold"/>
</dbReference>
<keyword evidence="2" id="KW-1185">Reference proteome</keyword>
<proteinExistence type="predicted"/>
<evidence type="ECO:0000313" key="2">
    <source>
        <dbReference type="Proteomes" id="UP000242610"/>
    </source>
</evidence>